<feature type="region of interest" description="Disordered" evidence="10">
    <location>
        <begin position="1277"/>
        <end position="1307"/>
    </location>
</feature>
<feature type="region of interest" description="Disordered" evidence="10">
    <location>
        <begin position="621"/>
        <end position="747"/>
    </location>
</feature>
<evidence type="ECO:0000256" key="8">
    <source>
        <dbReference type="ARBA" id="ARBA00023186"/>
    </source>
</evidence>
<dbReference type="GO" id="GO:0003713">
    <property type="term" value="F:transcription coactivator activity"/>
    <property type="evidence" value="ECO:0007669"/>
    <property type="project" value="TreeGrafter"/>
</dbReference>
<keyword evidence="9" id="KW-0539">Nucleus</keyword>
<proteinExistence type="predicted"/>
<accession>A0AAU9FC18</accession>
<organism evidence="12 13">
    <name type="scientific">Drosophila madeirensis</name>
    <name type="common">Fruit fly</name>
    <dbReference type="NCBI Taxonomy" id="30013"/>
    <lineage>
        <taxon>Eukaryota</taxon>
        <taxon>Metazoa</taxon>
        <taxon>Ecdysozoa</taxon>
        <taxon>Arthropoda</taxon>
        <taxon>Hexapoda</taxon>
        <taxon>Insecta</taxon>
        <taxon>Pterygota</taxon>
        <taxon>Neoptera</taxon>
        <taxon>Endopterygota</taxon>
        <taxon>Diptera</taxon>
        <taxon>Brachycera</taxon>
        <taxon>Muscomorpha</taxon>
        <taxon>Ephydroidea</taxon>
        <taxon>Drosophilidae</taxon>
        <taxon>Drosophila</taxon>
        <taxon>Sophophora</taxon>
    </lineage>
</organism>
<feature type="compositionally biased region" description="Polar residues" evidence="10">
    <location>
        <begin position="315"/>
        <end position="344"/>
    </location>
</feature>
<keyword evidence="7" id="KW-0175">Coiled coil</keyword>
<feature type="region of interest" description="Disordered" evidence="10">
    <location>
        <begin position="303"/>
        <end position="365"/>
    </location>
</feature>
<dbReference type="PANTHER" id="PTHR12766">
    <property type="entry name" value="DEATH DOMAIN-ASSOCIATED PROTEIN 6 DAXX"/>
    <property type="match status" value="1"/>
</dbReference>
<evidence type="ECO:0000256" key="10">
    <source>
        <dbReference type="SAM" id="MobiDB-lite"/>
    </source>
</evidence>
<feature type="domain" description="Daxx histone-binding" evidence="11">
    <location>
        <begin position="1000"/>
        <end position="1080"/>
    </location>
</feature>
<evidence type="ECO:0000256" key="1">
    <source>
        <dbReference type="ARBA" id="ARBA00004123"/>
    </source>
</evidence>
<sequence length="1307" mass="143030">MAASPICVDISSESEDEYPSVAKRRRLDRPRNGTAKQSLPDKLMNIPKASVSGGGRLGALSGATAAAGTTSNPPELQPLKPMHIPSGITITKHGKNAAACSNGMVITSIASMHEYNNNSNIFNNNISNNINKNKPQKTPMSQKAAGYPSNSKPLGQSIMITSVSSPNHQTAKPSVPNHQTAKPSVPTLPVKLSPGQQVKLTPAQQVKLTPVHQVKTTPLGHQLKTTPTLQMKISPATATNQAKPSPNFQVQQTSIYRMKGTPLPGYQMPTNQPRLTATNQLKPMTSNQITVSAVAPKLVSTEQPQKQLPHAAVTPKNQQLNAAGGPQTKNTARLSIPQQKMNAGQMNHQHLQQQQQHKKQLMAQQLQQAVLSGPKYQPQRAATIQPMQKTLSAQKQLPTLQKAPARAGTSLMQQQKQQPQQQMQRAPPPAHLVQKQTPPPLQLISTHPPPAHSPAAKIHPPAVRALSMLQITPVPRVHHGLTMKQVPNPAAGAARTLPYKSKSGTPPLTSHLQSFTASATPPQRLLATPPHCSAALNEPLLVNLPPTTSITPQLTPTTTPPPAATALQHQQLAKASAFKLNSLPGASISPVPAKPQANNIKRIQPITVLKKSDEDWRRHLAQQHLQQQQQLQLQTQQRQRDHQLPPPTIVLVESPPTTPPTDKQETIQTMPAAQRKPNKSMQASPRVNSTTVTPANQVKKTKPPAEIVVNLDDLPETPPARQPSEQKPSPAPERSALEKLSAAKPAEREPFVPEYEALLQLCAESDKSKEMTRLIETKLTKYYYSVHESFVRSRGFRKLLESAIERIKAESDMVYMHLSGVVEELKARRKAKVVIASESEPDAVSVPENTPVIEVAPIYPPTRATLESNQGREQEEACDAVPEPISPGIDKRTDAHIRRMNIALHRINKRIQALENAEVDWDDDDNSSYLTVERYKKRACEIYEKICDLTGESKSAFRQLKQPIRFEDSPYPQFNRTLSSFVNRMREFPDYHDVLQLLEHCNKMNDMGLASFEMKRIASDAFLSVGRLLQSKRKRDLYETANHFTGSVKDPAATDPELLAKLKENSKKHTKISDVLAKYSREQDLNTEIMREARLKKQKEAAAAAAVIDEDDDKPCTSAQAAAKAAALLIVSSAARPPDAATAGAAIDDKDDDDEEDDSESEEDDEDEEDLDEFVDKFKVNGDISDADSEIEAETSTETATDPTPTPKTDALVASKDVIDITRDETADSDAKANPKSTFKPNDAPPNGKLKIISVSSLNASVVNDKAQAQELLLAQTQAQPQKSKQSSNALPKRDISAEIIISDEES</sequence>
<dbReference type="CDD" id="cd13150">
    <property type="entry name" value="DAXX_histone_binding"/>
    <property type="match status" value="1"/>
</dbReference>
<evidence type="ECO:0000256" key="9">
    <source>
        <dbReference type="ARBA" id="ARBA00023242"/>
    </source>
</evidence>
<dbReference type="InterPro" id="IPR046426">
    <property type="entry name" value="DAXX_histone-bd_sf"/>
</dbReference>
<feature type="region of interest" description="Disordered" evidence="10">
    <location>
        <begin position="165"/>
        <end position="186"/>
    </location>
</feature>
<feature type="compositionally biased region" description="Low complexity" evidence="10">
    <location>
        <begin position="1137"/>
        <end position="1146"/>
    </location>
</feature>
<name>A0AAU9FC18_DROMD</name>
<protein>
    <submittedName>
        <fullName evidence="12">Protein piccolo</fullName>
    </submittedName>
</protein>
<dbReference type="InterPro" id="IPR038298">
    <property type="entry name" value="Daxx_N_sf"/>
</dbReference>
<feature type="compositionally biased region" description="Low complexity" evidence="10">
    <location>
        <begin position="622"/>
        <end position="637"/>
    </location>
</feature>
<feature type="compositionally biased region" description="Polar residues" evidence="10">
    <location>
        <begin position="165"/>
        <end position="182"/>
    </location>
</feature>
<keyword evidence="8" id="KW-0143">Chaperone</keyword>
<feature type="compositionally biased region" description="Low complexity" evidence="10">
    <location>
        <begin position="345"/>
        <end position="365"/>
    </location>
</feature>
<dbReference type="Pfam" id="PF20920">
    <property type="entry name" value="DAXX_hist_bd"/>
    <property type="match status" value="1"/>
</dbReference>
<evidence type="ECO:0000256" key="7">
    <source>
        <dbReference type="ARBA" id="ARBA00023054"/>
    </source>
</evidence>
<keyword evidence="6" id="KW-0053">Apoptosis</keyword>
<feature type="compositionally biased region" description="Acidic residues" evidence="10">
    <location>
        <begin position="1185"/>
        <end position="1195"/>
    </location>
</feature>
<keyword evidence="5" id="KW-0963">Cytoplasm</keyword>
<evidence type="ECO:0000256" key="4">
    <source>
        <dbReference type="ARBA" id="ARBA00022454"/>
    </source>
</evidence>
<gene>
    <name evidence="12" type="ORF">DMAD_11082</name>
</gene>
<evidence type="ECO:0000259" key="11">
    <source>
        <dbReference type="Pfam" id="PF20920"/>
    </source>
</evidence>
<feature type="compositionally biased region" description="Polar residues" evidence="10">
    <location>
        <begin position="679"/>
        <end position="698"/>
    </location>
</feature>
<dbReference type="Gene3D" id="1.20.58.2170">
    <property type="match status" value="1"/>
</dbReference>
<dbReference type="PANTHER" id="PTHR12766:SF7">
    <property type="entry name" value="DEATH DOMAIN-ASSOCIATED PROTEIN 6"/>
    <property type="match status" value="1"/>
</dbReference>
<dbReference type="Gene3D" id="1.10.8.810">
    <property type="entry name" value="Daxx helical bundle domain"/>
    <property type="match status" value="1"/>
</dbReference>
<feature type="region of interest" description="Disordered" evidence="10">
    <location>
        <begin position="1"/>
        <end position="50"/>
    </location>
</feature>
<dbReference type="InterPro" id="IPR046378">
    <property type="entry name" value="DAXX_histone-bd"/>
</dbReference>
<dbReference type="GO" id="GO:0050681">
    <property type="term" value="F:nuclear androgen receptor binding"/>
    <property type="evidence" value="ECO:0007669"/>
    <property type="project" value="TreeGrafter"/>
</dbReference>
<feature type="region of interest" description="Disordered" evidence="10">
    <location>
        <begin position="1137"/>
        <end position="1248"/>
    </location>
</feature>
<feature type="compositionally biased region" description="Low complexity" evidence="10">
    <location>
        <begin position="1196"/>
        <end position="1211"/>
    </location>
</feature>
<evidence type="ECO:0000313" key="12">
    <source>
        <dbReference type="EMBL" id="BFF93186.1"/>
    </source>
</evidence>
<dbReference type="GO" id="GO:0005737">
    <property type="term" value="C:cytoplasm"/>
    <property type="evidence" value="ECO:0007669"/>
    <property type="project" value="UniProtKB-SubCell"/>
</dbReference>
<evidence type="ECO:0000256" key="3">
    <source>
        <dbReference type="ARBA" id="ARBA00004496"/>
    </source>
</evidence>
<evidence type="ECO:0000256" key="2">
    <source>
        <dbReference type="ARBA" id="ARBA00004286"/>
    </source>
</evidence>
<evidence type="ECO:0000256" key="5">
    <source>
        <dbReference type="ARBA" id="ARBA00022490"/>
    </source>
</evidence>
<keyword evidence="4" id="KW-0158">Chromosome</keyword>
<dbReference type="GO" id="GO:0042393">
    <property type="term" value="F:histone binding"/>
    <property type="evidence" value="ECO:0007669"/>
    <property type="project" value="InterPro"/>
</dbReference>
<dbReference type="GO" id="GO:0003714">
    <property type="term" value="F:transcription corepressor activity"/>
    <property type="evidence" value="ECO:0007669"/>
    <property type="project" value="TreeGrafter"/>
</dbReference>
<evidence type="ECO:0000256" key="6">
    <source>
        <dbReference type="ARBA" id="ARBA00022703"/>
    </source>
</evidence>
<feature type="compositionally biased region" description="Low complexity" evidence="10">
    <location>
        <begin position="413"/>
        <end position="425"/>
    </location>
</feature>
<keyword evidence="13" id="KW-1185">Reference proteome</keyword>
<feature type="region of interest" description="Disordered" evidence="10">
    <location>
        <begin position="395"/>
        <end position="434"/>
    </location>
</feature>
<dbReference type="GO" id="GO:0016605">
    <property type="term" value="C:PML body"/>
    <property type="evidence" value="ECO:0007669"/>
    <property type="project" value="TreeGrafter"/>
</dbReference>
<dbReference type="Proteomes" id="UP001500889">
    <property type="component" value="Chromosome U"/>
</dbReference>
<feature type="compositionally biased region" description="Basic and acidic residues" evidence="10">
    <location>
        <begin position="1217"/>
        <end position="1233"/>
    </location>
</feature>
<reference evidence="12 13" key="1">
    <citation type="submission" date="2024-02" db="EMBL/GenBank/DDBJ databases">
        <title>A chromosome-level genome assembly of Drosophila madeirensis, a fruit fly species endemic to Madeira island.</title>
        <authorList>
            <person name="Tomihara K."/>
            <person name="Llopart A."/>
            <person name="Yamamoto D."/>
        </authorList>
    </citation>
    <scope>NUCLEOTIDE SEQUENCE [LARGE SCALE GENOMIC DNA]</scope>
    <source>
        <strain evidence="12 13">RF1</strain>
    </source>
</reference>
<feature type="compositionally biased region" description="Acidic residues" evidence="10">
    <location>
        <begin position="1149"/>
        <end position="1173"/>
    </location>
</feature>
<evidence type="ECO:0000313" key="13">
    <source>
        <dbReference type="Proteomes" id="UP001500889"/>
    </source>
</evidence>
<dbReference type="EMBL" id="AP029264">
    <property type="protein sequence ID" value="BFF93186.1"/>
    <property type="molecule type" value="Genomic_DNA"/>
</dbReference>
<dbReference type="GO" id="GO:0006915">
    <property type="term" value="P:apoptotic process"/>
    <property type="evidence" value="ECO:0007669"/>
    <property type="project" value="UniProtKB-KW"/>
</dbReference>
<comment type="subcellular location">
    <subcellularLocation>
        <location evidence="2">Chromosome</location>
    </subcellularLocation>
    <subcellularLocation>
        <location evidence="3">Cytoplasm</location>
    </subcellularLocation>
    <subcellularLocation>
        <location evidence="1">Nucleus</location>
    </subcellularLocation>
</comment>
<dbReference type="GO" id="GO:0005694">
    <property type="term" value="C:chromosome"/>
    <property type="evidence" value="ECO:0007669"/>
    <property type="project" value="UniProtKB-SubCell"/>
</dbReference>